<organism evidence="1">
    <name type="scientific">hydrothermal vent metagenome</name>
    <dbReference type="NCBI Taxonomy" id="652676"/>
    <lineage>
        <taxon>unclassified sequences</taxon>
        <taxon>metagenomes</taxon>
        <taxon>ecological metagenomes</taxon>
    </lineage>
</organism>
<sequence>MSDKYTKFAQLLIDELILLDNDKQWLIDDKNQETVKIKNTQGALISLNLTPFESVVCNDIAVNYFQGVSSIAELINVYWKIRKEYKFENDISNLIILNSSYSDDFLNTIFNNAIESIQDEDVLLIVDFVKKLDCYAALKSIESLLYSHSDLALLQIAKTQGWIIHFDHIAIRCGSSKNDSAKKVAKFLITEYGYNHPQISTEKFYLFNDGWSAYPLYKMLSNGQVIRVFVDQSQASSPEQIIQHWNQIYGFTAHHLALRATTIKEGIRTAVALPDIIQLMTDNNCEVLTPTGYYTVGLLSQVFTKPEKNTNLPNDIINEKKQISSNLPAMLMNAKLLEIVSRKELSPMLAKEYFALYDINYNITTPLHSAVYYQYFLPAQAAHVIKSSIEV</sequence>
<accession>A0A3B0ZQC9</accession>
<reference evidence="1" key="1">
    <citation type="submission" date="2018-06" db="EMBL/GenBank/DDBJ databases">
        <authorList>
            <person name="Zhirakovskaya E."/>
        </authorList>
    </citation>
    <scope>NUCLEOTIDE SEQUENCE</scope>
</reference>
<gene>
    <name evidence="1" type="ORF">MNBD_GAMMA22-1835</name>
</gene>
<dbReference type="EMBL" id="UOFS01000024">
    <property type="protein sequence ID" value="VAW95678.1"/>
    <property type="molecule type" value="Genomic_DNA"/>
</dbReference>
<evidence type="ECO:0000313" key="1">
    <source>
        <dbReference type="EMBL" id="VAW95678.1"/>
    </source>
</evidence>
<proteinExistence type="predicted"/>
<dbReference type="AlphaFoldDB" id="A0A3B0ZQC9"/>
<protein>
    <submittedName>
        <fullName evidence="1">Uncharacterized protein</fullName>
    </submittedName>
</protein>
<name>A0A3B0ZQC9_9ZZZZ</name>